<feature type="transmembrane region" description="Helical" evidence="1">
    <location>
        <begin position="233"/>
        <end position="253"/>
    </location>
</feature>
<accession>A0A9X1NGB9</accession>
<comment type="caution">
    <text evidence="2">The sequence shown here is derived from an EMBL/GenBank/DDBJ whole genome shotgun (WGS) entry which is preliminary data.</text>
</comment>
<evidence type="ECO:0000256" key="1">
    <source>
        <dbReference type="SAM" id="Phobius"/>
    </source>
</evidence>
<feature type="transmembrane region" description="Helical" evidence="1">
    <location>
        <begin position="188"/>
        <end position="207"/>
    </location>
</feature>
<keyword evidence="3" id="KW-1185">Reference proteome</keyword>
<proteinExistence type="predicted"/>
<name>A0A9X1NGB9_9ACTN</name>
<dbReference type="RefSeq" id="WP_231442877.1">
    <property type="nucleotide sequence ID" value="NZ_JAJOMB010000008.1"/>
</dbReference>
<feature type="transmembrane region" description="Helical" evidence="1">
    <location>
        <begin position="117"/>
        <end position="143"/>
    </location>
</feature>
<evidence type="ECO:0000313" key="2">
    <source>
        <dbReference type="EMBL" id="MCD5312543.1"/>
    </source>
</evidence>
<dbReference type="AlphaFoldDB" id="A0A9X1NGB9"/>
<keyword evidence="1" id="KW-1133">Transmembrane helix</keyword>
<reference evidence="2" key="1">
    <citation type="submission" date="2021-11" db="EMBL/GenBank/DDBJ databases">
        <title>Streptomyces corallinus and Kineosporia corallina sp. nov., two new coral-derived marine actinobacteria.</title>
        <authorList>
            <person name="Buangrab K."/>
            <person name="Sutthacheep M."/>
            <person name="Yeemin T."/>
            <person name="Harunari E."/>
            <person name="Igarashi Y."/>
            <person name="Sripreechasak P."/>
            <person name="Kanchanasin P."/>
            <person name="Tanasupawat S."/>
            <person name="Phongsopitanun W."/>
        </authorList>
    </citation>
    <scope>NUCLEOTIDE SEQUENCE</scope>
    <source>
        <strain evidence="2">JCM 31032</strain>
    </source>
</reference>
<feature type="transmembrane region" description="Helical" evidence="1">
    <location>
        <begin position="77"/>
        <end position="96"/>
    </location>
</feature>
<feature type="transmembrane region" description="Helical" evidence="1">
    <location>
        <begin position="45"/>
        <end position="65"/>
    </location>
</feature>
<dbReference type="EMBL" id="JAJOMB010000008">
    <property type="protein sequence ID" value="MCD5312543.1"/>
    <property type="molecule type" value="Genomic_DNA"/>
</dbReference>
<sequence length="261" mass="28016">MSAPTTLPAWAVPGATQDTKVSRPGIARLTWIELRKMGNTRAGRWLLTVVALLSAVMIGGLAYFGEGDRTVQTYIQMAFQPIAILGPVLGILTVTSEWSQRTALTTFTLVPQRGRVIAAKFLAAMALATLTLAVIIPIAALATVFAGAERGAWDLSARVLGELLAYMLLYFACGVGFGLLFGNTPISIVSFFILPNAFILLGLVSALENAQDWLNFSLTTAELGDGGATGDQWLKIFTSSLLWVVLPLVIGTVRTMRREVK</sequence>
<feature type="transmembrane region" description="Helical" evidence="1">
    <location>
        <begin position="163"/>
        <end position="181"/>
    </location>
</feature>
<dbReference type="Proteomes" id="UP001138997">
    <property type="component" value="Unassembled WGS sequence"/>
</dbReference>
<keyword evidence="1" id="KW-0472">Membrane</keyword>
<keyword evidence="1" id="KW-0812">Transmembrane</keyword>
<evidence type="ECO:0000313" key="3">
    <source>
        <dbReference type="Proteomes" id="UP001138997"/>
    </source>
</evidence>
<protein>
    <submittedName>
        <fullName evidence="2">Uncharacterized protein</fullName>
    </submittedName>
</protein>
<gene>
    <name evidence="2" type="ORF">LR394_16670</name>
</gene>
<organism evidence="2 3">
    <name type="scientific">Kineosporia babensis</name>
    <dbReference type="NCBI Taxonomy" id="499548"/>
    <lineage>
        <taxon>Bacteria</taxon>
        <taxon>Bacillati</taxon>
        <taxon>Actinomycetota</taxon>
        <taxon>Actinomycetes</taxon>
        <taxon>Kineosporiales</taxon>
        <taxon>Kineosporiaceae</taxon>
        <taxon>Kineosporia</taxon>
    </lineage>
</organism>